<evidence type="ECO:0000313" key="11">
    <source>
        <dbReference type="Proteomes" id="UP000307440"/>
    </source>
</evidence>
<accession>A0A5C3L7Y7</accession>
<comment type="function">
    <text evidence="6 8">Small GTPase required for proper nuclear import of RNA polymerase II and III (RNAPII and RNAPIII). May act at an RNAP assembly step prior to nuclear import.</text>
</comment>
<evidence type="ECO:0000256" key="7">
    <source>
        <dbReference type="ARBA" id="ARBA00061952"/>
    </source>
</evidence>
<proteinExistence type="inferred from homology"/>
<dbReference type="GO" id="GO:0005524">
    <property type="term" value="F:ATP binding"/>
    <property type="evidence" value="ECO:0007669"/>
    <property type="project" value="UniProtKB-KW"/>
</dbReference>
<keyword evidence="10" id="KW-0067">ATP-binding</keyword>
<dbReference type="PANTHER" id="PTHR21231">
    <property type="entry name" value="XPA-BINDING PROTEIN 1-RELATED"/>
    <property type="match status" value="1"/>
</dbReference>
<organism evidence="10 11">
    <name type="scientific">Coprinopsis marcescibilis</name>
    <name type="common">Agaric fungus</name>
    <name type="synonym">Psathyrella marcescibilis</name>
    <dbReference type="NCBI Taxonomy" id="230819"/>
    <lineage>
        <taxon>Eukaryota</taxon>
        <taxon>Fungi</taxon>
        <taxon>Dikarya</taxon>
        <taxon>Basidiomycota</taxon>
        <taxon>Agaricomycotina</taxon>
        <taxon>Agaricomycetes</taxon>
        <taxon>Agaricomycetidae</taxon>
        <taxon>Agaricales</taxon>
        <taxon>Agaricineae</taxon>
        <taxon>Psathyrellaceae</taxon>
        <taxon>Coprinopsis</taxon>
    </lineage>
</organism>
<dbReference type="GO" id="GO:0005525">
    <property type="term" value="F:GTP binding"/>
    <property type="evidence" value="ECO:0007669"/>
    <property type="project" value="UniProtKB-KW"/>
</dbReference>
<dbReference type="GO" id="GO:0003924">
    <property type="term" value="F:GTPase activity"/>
    <property type="evidence" value="ECO:0007669"/>
    <property type="project" value="TreeGrafter"/>
</dbReference>
<dbReference type="Gene3D" id="3.40.50.300">
    <property type="entry name" value="P-loop containing nucleotide triphosphate hydrolases"/>
    <property type="match status" value="1"/>
</dbReference>
<evidence type="ECO:0000256" key="9">
    <source>
        <dbReference type="SAM" id="MobiDB-lite"/>
    </source>
</evidence>
<protein>
    <recommendedName>
        <fullName evidence="2 8">GPN-loop GTPase 3</fullName>
    </recommendedName>
</protein>
<keyword evidence="4 8" id="KW-0378">Hydrolase</keyword>
<evidence type="ECO:0000256" key="1">
    <source>
        <dbReference type="ARBA" id="ARBA00005290"/>
    </source>
</evidence>
<keyword evidence="3 8" id="KW-0547">Nucleotide-binding</keyword>
<dbReference type="Pfam" id="PF03029">
    <property type="entry name" value="ATP_bind_1"/>
    <property type="match status" value="1"/>
</dbReference>
<dbReference type="FunFam" id="3.40.50.300:FF:000552">
    <property type="entry name" value="GPN-loop GTPase 3"/>
    <property type="match status" value="1"/>
</dbReference>
<evidence type="ECO:0000313" key="10">
    <source>
        <dbReference type="EMBL" id="TFK28805.1"/>
    </source>
</evidence>
<feature type="region of interest" description="Disordered" evidence="9">
    <location>
        <begin position="269"/>
        <end position="289"/>
    </location>
</feature>
<name>A0A5C3L7Y7_COPMA</name>
<dbReference type="SUPFAM" id="SSF52540">
    <property type="entry name" value="P-loop containing nucleoside triphosphate hydrolases"/>
    <property type="match status" value="1"/>
</dbReference>
<dbReference type="STRING" id="230819.A0A5C3L7Y7"/>
<comment type="similarity">
    <text evidence="1 8">Belongs to the GPN-loop GTPase family.</text>
</comment>
<evidence type="ECO:0000256" key="3">
    <source>
        <dbReference type="ARBA" id="ARBA00022741"/>
    </source>
</evidence>
<comment type="subunit">
    <text evidence="7">Heterodimers with GPN1 or GPN2. Binds to RNA polymerase II (RNAPII).</text>
</comment>
<dbReference type="InterPro" id="IPR030228">
    <property type="entry name" value="Gpn3"/>
</dbReference>
<keyword evidence="5 8" id="KW-0342">GTP-binding</keyword>
<evidence type="ECO:0000256" key="8">
    <source>
        <dbReference type="RuleBase" id="RU365059"/>
    </source>
</evidence>
<dbReference type="CDD" id="cd17872">
    <property type="entry name" value="GPN3"/>
    <property type="match status" value="1"/>
</dbReference>
<evidence type="ECO:0000256" key="4">
    <source>
        <dbReference type="ARBA" id="ARBA00022801"/>
    </source>
</evidence>
<dbReference type="InterPro" id="IPR027417">
    <property type="entry name" value="P-loop_NTPase"/>
</dbReference>
<dbReference type="AlphaFoldDB" id="A0A5C3L7Y7"/>
<keyword evidence="11" id="KW-1185">Reference proteome</keyword>
<dbReference type="OrthoDB" id="5839at2759"/>
<dbReference type="InterPro" id="IPR004130">
    <property type="entry name" value="Gpn"/>
</dbReference>
<dbReference type="EMBL" id="ML210153">
    <property type="protein sequence ID" value="TFK28805.1"/>
    <property type="molecule type" value="Genomic_DNA"/>
</dbReference>
<dbReference type="PANTHER" id="PTHR21231:SF7">
    <property type="entry name" value="GPN-LOOP GTPASE 3"/>
    <property type="match status" value="1"/>
</dbReference>
<reference evidence="10 11" key="1">
    <citation type="journal article" date="2019" name="Nat. Ecol. Evol.">
        <title>Megaphylogeny resolves global patterns of mushroom evolution.</title>
        <authorList>
            <person name="Varga T."/>
            <person name="Krizsan K."/>
            <person name="Foldi C."/>
            <person name="Dima B."/>
            <person name="Sanchez-Garcia M."/>
            <person name="Sanchez-Ramirez S."/>
            <person name="Szollosi G.J."/>
            <person name="Szarkandi J.G."/>
            <person name="Papp V."/>
            <person name="Albert L."/>
            <person name="Andreopoulos W."/>
            <person name="Angelini C."/>
            <person name="Antonin V."/>
            <person name="Barry K.W."/>
            <person name="Bougher N.L."/>
            <person name="Buchanan P."/>
            <person name="Buyck B."/>
            <person name="Bense V."/>
            <person name="Catcheside P."/>
            <person name="Chovatia M."/>
            <person name="Cooper J."/>
            <person name="Damon W."/>
            <person name="Desjardin D."/>
            <person name="Finy P."/>
            <person name="Geml J."/>
            <person name="Haridas S."/>
            <person name="Hughes K."/>
            <person name="Justo A."/>
            <person name="Karasinski D."/>
            <person name="Kautmanova I."/>
            <person name="Kiss B."/>
            <person name="Kocsube S."/>
            <person name="Kotiranta H."/>
            <person name="LaButti K.M."/>
            <person name="Lechner B.E."/>
            <person name="Liimatainen K."/>
            <person name="Lipzen A."/>
            <person name="Lukacs Z."/>
            <person name="Mihaltcheva S."/>
            <person name="Morgado L.N."/>
            <person name="Niskanen T."/>
            <person name="Noordeloos M.E."/>
            <person name="Ohm R.A."/>
            <person name="Ortiz-Santana B."/>
            <person name="Ovrebo C."/>
            <person name="Racz N."/>
            <person name="Riley R."/>
            <person name="Savchenko A."/>
            <person name="Shiryaev A."/>
            <person name="Soop K."/>
            <person name="Spirin V."/>
            <person name="Szebenyi C."/>
            <person name="Tomsovsky M."/>
            <person name="Tulloss R.E."/>
            <person name="Uehling J."/>
            <person name="Grigoriev I.V."/>
            <person name="Vagvolgyi C."/>
            <person name="Papp T."/>
            <person name="Martin F.M."/>
            <person name="Miettinen O."/>
            <person name="Hibbett D.S."/>
            <person name="Nagy L.G."/>
        </authorList>
    </citation>
    <scope>NUCLEOTIDE SEQUENCE [LARGE SCALE GENOMIC DNA]</scope>
    <source>
        <strain evidence="10 11">CBS 121175</strain>
    </source>
</reference>
<evidence type="ECO:0000256" key="2">
    <source>
        <dbReference type="ARBA" id="ARBA00014587"/>
    </source>
</evidence>
<gene>
    <name evidence="10" type="ORF">FA15DRAFT_746386</name>
</gene>
<sequence>MRYAVLVTGPAGAGKSTFSTAFMTHLQNSKRTAHLVNLDPAATPESFEYAPVIDIKDLVSLEDVMNELEYGPNGGLVYCFEYLMENMDWLEEELGGYDDDYLIIDCPGQIELYTHHPFLPALVQNLQRLNIRVSAVYLIESQFMEDKYKFFSGVLSAMSAMVNLEIPWINIMSKMDLVLPDSQDKSKGARNGLRRRKDIARYLDPDPLLLVGRPGEGDADSNPRFHALNQALVQLIEDHPLVSFLPLDLKNTDSIETVISHIDYTMQYGEDEEPKEPHDLDEGDFQELE</sequence>
<dbReference type="Proteomes" id="UP000307440">
    <property type="component" value="Unassembled WGS sequence"/>
</dbReference>
<evidence type="ECO:0000256" key="5">
    <source>
        <dbReference type="ARBA" id="ARBA00023134"/>
    </source>
</evidence>
<evidence type="ECO:0000256" key="6">
    <source>
        <dbReference type="ARBA" id="ARBA00054449"/>
    </source>
</evidence>